<comment type="caution">
    <text evidence="8">The sequence shown here is derived from an EMBL/GenBank/DDBJ whole genome shotgun (WGS) entry which is preliminary data.</text>
</comment>
<dbReference type="GO" id="GO:0015424">
    <property type="term" value="F:ABC-type amino acid transporter activity"/>
    <property type="evidence" value="ECO:0007669"/>
    <property type="project" value="InterPro"/>
</dbReference>
<evidence type="ECO:0000259" key="7">
    <source>
        <dbReference type="PROSITE" id="PS50893"/>
    </source>
</evidence>
<dbReference type="GO" id="GO:0005886">
    <property type="term" value="C:plasma membrane"/>
    <property type="evidence" value="ECO:0007669"/>
    <property type="project" value="UniProtKB-SubCell"/>
</dbReference>
<dbReference type="InterPro" id="IPR027417">
    <property type="entry name" value="P-loop_NTPase"/>
</dbReference>
<dbReference type="Gene3D" id="3.40.50.300">
    <property type="entry name" value="P-loop containing nucleotide triphosphate hydrolases"/>
    <property type="match status" value="1"/>
</dbReference>
<dbReference type="Proteomes" id="UP000469194">
    <property type="component" value="Unassembled WGS sequence"/>
</dbReference>
<evidence type="ECO:0000256" key="1">
    <source>
        <dbReference type="ARBA" id="ARBA00004202"/>
    </source>
</evidence>
<accession>A0A6N9Z353</accession>
<evidence type="ECO:0000256" key="6">
    <source>
        <dbReference type="ARBA" id="ARBA00023136"/>
    </source>
</evidence>
<dbReference type="EMBL" id="WHZW01000006">
    <property type="protein sequence ID" value="NEG89079.1"/>
    <property type="molecule type" value="Genomic_DNA"/>
</dbReference>
<dbReference type="PROSITE" id="PS00211">
    <property type="entry name" value="ABC_TRANSPORTER_1"/>
    <property type="match status" value="1"/>
</dbReference>
<keyword evidence="5 8" id="KW-0067">ATP-binding</keyword>
<name>A0A6N9Z353_9BIFI</name>
<dbReference type="InterPro" id="IPR017871">
    <property type="entry name" value="ABC_transporter-like_CS"/>
</dbReference>
<keyword evidence="2" id="KW-0813">Transport</keyword>
<feature type="domain" description="ABC transporter" evidence="7">
    <location>
        <begin position="2"/>
        <end position="239"/>
    </location>
</feature>
<dbReference type="PANTHER" id="PTHR43166:SF35">
    <property type="entry name" value="L-CYSTINE IMPORT ATP-BINDING PROTEIN TCYN"/>
    <property type="match status" value="1"/>
</dbReference>
<keyword evidence="4" id="KW-0547">Nucleotide-binding</keyword>
<proteinExistence type="predicted"/>
<organism evidence="8 9">
    <name type="scientific">Bifidobacterium aerophilum</name>
    <dbReference type="NCBI Taxonomy" id="1798155"/>
    <lineage>
        <taxon>Bacteria</taxon>
        <taxon>Bacillati</taxon>
        <taxon>Actinomycetota</taxon>
        <taxon>Actinomycetes</taxon>
        <taxon>Bifidobacteriales</taxon>
        <taxon>Bifidobacteriaceae</taxon>
        <taxon>Bifidobacterium</taxon>
    </lineage>
</organism>
<comment type="subcellular location">
    <subcellularLocation>
        <location evidence="1">Cell membrane</location>
        <topology evidence="1">Peripheral membrane protein</topology>
    </subcellularLocation>
</comment>
<dbReference type="PROSITE" id="PS50893">
    <property type="entry name" value="ABC_TRANSPORTER_2"/>
    <property type="match status" value="1"/>
</dbReference>
<dbReference type="PIRSF" id="PIRSF039085">
    <property type="entry name" value="ABC_ATPase_HisP"/>
    <property type="match status" value="1"/>
</dbReference>
<dbReference type="InterPro" id="IPR003593">
    <property type="entry name" value="AAA+_ATPase"/>
</dbReference>
<evidence type="ECO:0000256" key="4">
    <source>
        <dbReference type="ARBA" id="ARBA00022741"/>
    </source>
</evidence>
<dbReference type="Pfam" id="PF00005">
    <property type="entry name" value="ABC_tran"/>
    <property type="match status" value="1"/>
</dbReference>
<protein>
    <submittedName>
        <fullName evidence="8">ATP-binding cassette domain-containing protein</fullName>
    </submittedName>
</protein>
<reference evidence="8 9" key="1">
    <citation type="submission" date="2019-10" db="EMBL/GenBank/DDBJ databases">
        <title>Bifidobacterium from non-human primates.</title>
        <authorList>
            <person name="Modesto M."/>
        </authorList>
    </citation>
    <scope>NUCLEOTIDE SEQUENCE [LARGE SCALE GENOMIC DNA]</scope>
    <source>
        <strain evidence="8 9">TRE17</strain>
    </source>
</reference>
<evidence type="ECO:0000256" key="5">
    <source>
        <dbReference type="ARBA" id="ARBA00022840"/>
    </source>
</evidence>
<dbReference type="InterPro" id="IPR003439">
    <property type="entry name" value="ABC_transporter-like_ATP-bd"/>
</dbReference>
<sequence length="258" mass="27833">MIEIRGVRKSFGGTTVLDGVDLDIPRRNVVTVIGPSGSGKSTLLRILDFLEHADAGTIDFGDGAVDLTSTKSADIRKVRSKIGFVFQNYNLFLNKTALQNVAEGLIYAKGVKADEAKRIAREQLDRVGLADFADRYPSTLSGGQQQRVGIARAVALNPELLVLDEPTSALDPEMVNGVLEVIRQLGSDGMTMLMVTHEMRFAREASDKVVFVEGGSVVEQGSPERIFEHPEQERTREFLSSSNNVLIVPAAGSAGASS</sequence>
<dbReference type="GO" id="GO:0016887">
    <property type="term" value="F:ATP hydrolysis activity"/>
    <property type="evidence" value="ECO:0007669"/>
    <property type="project" value="InterPro"/>
</dbReference>
<gene>
    <name evidence="8" type="ORF">GFD25_03455</name>
</gene>
<dbReference type="AlphaFoldDB" id="A0A6N9Z353"/>
<dbReference type="PANTHER" id="PTHR43166">
    <property type="entry name" value="AMINO ACID IMPORT ATP-BINDING PROTEIN"/>
    <property type="match status" value="1"/>
</dbReference>
<evidence type="ECO:0000313" key="9">
    <source>
        <dbReference type="Proteomes" id="UP000469194"/>
    </source>
</evidence>
<keyword evidence="3" id="KW-1003">Cell membrane</keyword>
<dbReference type="SUPFAM" id="SSF52540">
    <property type="entry name" value="P-loop containing nucleoside triphosphate hydrolases"/>
    <property type="match status" value="1"/>
</dbReference>
<dbReference type="InterPro" id="IPR030679">
    <property type="entry name" value="ABC_ATPase_HisP-typ"/>
</dbReference>
<dbReference type="RefSeq" id="WP_163230035.1">
    <property type="nucleotide sequence ID" value="NZ_WHZW01000006.1"/>
</dbReference>
<dbReference type="SMART" id="SM00382">
    <property type="entry name" value="AAA"/>
    <property type="match status" value="1"/>
</dbReference>
<evidence type="ECO:0000313" key="8">
    <source>
        <dbReference type="EMBL" id="NEG89079.1"/>
    </source>
</evidence>
<dbReference type="InterPro" id="IPR050086">
    <property type="entry name" value="MetN_ABC_transporter-like"/>
</dbReference>
<keyword evidence="9" id="KW-1185">Reference proteome</keyword>
<evidence type="ECO:0000256" key="2">
    <source>
        <dbReference type="ARBA" id="ARBA00022448"/>
    </source>
</evidence>
<evidence type="ECO:0000256" key="3">
    <source>
        <dbReference type="ARBA" id="ARBA00022475"/>
    </source>
</evidence>
<dbReference type="GO" id="GO:0005524">
    <property type="term" value="F:ATP binding"/>
    <property type="evidence" value="ECO:0007669"/>
    <property type="project" value="UniProtKB-KW"/>
</dbReference>
<keyword evidence="6" id="KW-0472">Membrane</keyword>